<keyword evidence="3" id="KW-1185">Reference proteome</keyword>
<keyword evidence="1" id="KW-0812">Transmembrane</keyword>
<feature type="transmembrane region" description="Helical" evidence="1">
    <location>
        <begin position="58"/>
        <end position="78"/>
    </location>
</feature>
<comment type="caution">
    <text evidence="2">The sequence shown here is derived from an EMBL/GenBank/DDBJ whole genome shotgun (WGS) entry which is preliminary data.</text>
</comment>
<gene>
    <name evidence="2" type="ORF">B4N89_23905</name>
</gene>
<reference evidence="2 3" key="1">
    <citation type="submission" date="2017-03" db="EMBL/GenBank/DDBJ databases">
        <title>Draft genome sequence of Streptomyces scabrisporus NF3, endophyte isolated from Amphipterygium adstringens.</title>
        <authorList>
            <person name="Vazquez M."/>
            <person name="Ceapa C.D."/>
            <person name="Rodriguez Luna D."/>
            <person name="Sanchez Esquivel S."/>
        </authorList>
    </citation>
    <scope>NUCLEOTIDE SEQUENCE [LARGE SCALE GENOMIC DNA]</scope>
    <source>
        <strain evidence="2 3">NF3</strain>
    </source>
</reference>
<keyword evidence="1" id="KW-0472">Membrane</keyword>
<dbReference type="RefSeq" id="WP_078977862.1">
    <property type="nucleotide sequence ID" value="NZ_MWQN01000001.1"/>
</dbReference>
<sequence>MTTTAIAALATLFVGLAGCLWLLTRARRAERMTAAVLMCMFASLALVFYSIGQGGMGALDAALLLGVAAPVGTLTVAARGRGLGRTAAGRDHRAR</sequence>
<dbReference type="AlphaFoldDB" id="A0A1T3P395"/>
<protein>
    <submittedName>
        <fullName evidence="2">Uncharacterized protein</fullName>
    </submittedName>
</protein>
<keyword evidence="1" id="KW-1133">Transmembrane helix</keyword>
<feature type="transmembrane region" description="Helical" evidence="1">
    <location>
        <begin position="35"/>
        <end position="52"/>
    </location>
</feature>
<feature type="transmembrane region" description="Helical" evidence="1">
    <location>
        <begin position="6"/>
        <end position="23"/>
    </location>
</feature>
<evidence type="ECO:0000313" key="3">
    <source>
        <dbReference type="Proteomes" id="UP000190037"/>
    </source>
</evidence>
<evidence type="ECO:0000256" key="1">
    <source>
        <dbReference type="SAM" id="Phobius"/>
    </source>
</evidence>
<proteinExistence type="predicted"/>
<accession>A0A1T3P395</accession>
<name>A0A1T3P395_9ACTN</name>
<evidence type="ECO:0000313" key="2">
    <source>
        <dbReference type="EMBL" id="OPC83579.1"/>
    </source>
</evidence>
<organism evidence="2 3">
    <name type="scientific">Embleya scabrispora</name>
    <dbReference type="NCBI Taxonomy" id="159449"/>
    <lineage>
        <taxon>Bacteria</taxon>
        <taxon>Bacillati</taxon>
        <taxon>Actinomycetota</taxon>
        <taxon>Actinomycetes</taxon>
        <taxon>Kitasatosporales</taxon>
        <taxon>Streptomycetaceae</taxon>
        <taxon>Embleya</taxon>
    </lineage>
</organism>
<dbReference type="Proteomes" id="UP000190037">
    <property type="component" value="Unassembled WGS sequence"/>
</dbReference>
<dbReference type="EMBL" id="MWQN01000001">
    <property type="protein sequence ID" value="OPC83579.1"/>
    <property type="molecule type" value="Genomic_DNA"/>
</dbReference>